<dbReference type="Proteomes" id="UP000321405">
    <property type="component" value="Unassembled WGS sequence"/>
</dbReference>
<gene>
    <name evidence="3" type="ORF">SSA02_03190</name>
</gene>
<comment type="similarity">
    <text evidence="1">Belongs to the ATP-dependent AMP-binding enzyme family.</text>
</comment>
<dbReference type="InterPro" id="IPR042099">
    <property type="entry name" value="ANL_N_sf"/>
</dbReference>
<dbReference type="InterPro" id="IPR000873">
    <property type="entry name" value="AMP-dep_synth/lig_dom"/>
</dbReference>
<evidence type="ECO:0000313" key="3">
    <source>
        <dbReference type="EMBL" id="GEL01156.1"/>
    </source>
</evidence>
<proteinExistence type="inferred from homology"/>
<comment type="caution">
    <text evidence="3">The sequence shown here is derived from an EMBL/GenBank/DDBJ whole genome shotgun (WGS) entry which is preliminary data.</text>
</comment>
<dbReference type="EMBL" id="BJVC01000001">
    <property type="protein sequence ID" value="GEL01156.1"/>
    <property type="molecule type" value="Genomic_DNA"/>
</dbReference>
<feature type="domain" description="AMP-dependent synthetase/ligase" evidence="2">
    <location>
        <begin position="47"/>
        <end position="422"/>
    </location>
</feature>
<organism evidence="3 4">
    <name type="scientific">Swaminathania salitolerans</name>
    <dbReference type="NCBI Taxonomy" id="182838"/>
    <lineage>
        <taxon>Bacteria</taxon>
        <taxon>Pseudomonadati</taxon>
        <taxon>Pseudomonadota</taxon>
        <taxon>Alphaproteobacteria</taxon>
        <taxon>Acetobacterales</taxon>
        <taxon>Acetobacteraceae</taxon>
        <taxon>Swaminathania</taxon>
    </lineage>
</organism>
<protein>
    <recommendedName>
        <fullName evidence="2">AMP-dependent synthetase/ligase domain-containing protein</fullName>
    </recommendedName>
</protein>
<dbReference type="SUPFAM" id="SSF56801">
    <property type="entry name" value="Acetyl-CoA synthetase-like"/>
    <property type="match status" value="1"/>
</dbReference>
<dbReference type="PANTHER" id="PTHR22754">
    <property type="entry name" value="DISCO-INTERACTING PROTEIN 2 DIP2 -RELATED"/>
    <property type="match status" value="1"/>
</dbReference>
<reference evidence="3 4" key="1">
    <citation type="submission" date="2019-07" db="EMBL/GenBank/DDBJ databases">
        <title>Whole genome shotgun sequence of Swaminathania salitolerans NBRC 104436.</title>
        <authorList>
            <person name="Hosoyama A."/>
            <person name="Uohara A."/>
            <person name="Ohji S."/>
            <person name="Ichikawa N."/>
        </authorList>
    </citation>
    <scope>NUCLEOTIDE SEQUENCE [LARGE SCALE GENOMIC DNA]</scope>
    <source>
        <strain evidence="3 4">NBRC 104436</strain>
    </source>
</reference>
<name>A0A511BLD2_9PROT</name>
<dbReference type="Pfam" id="PF00501">
    <property type="entry name" value="AMP-binding"/>
    <property type="match status" value="1"/>
</dbReference>
<dbReference type="GO" id="GO:0071766">
    <property type="term" value="P:Actinobacterium-type cell wall biogenesis"/>
    <property type="evidence" value="ECO:0007669"/>
    <property type="project" value="UniProtKB-ARBA"/>
</dbReference>
<dbReference type="AlphaFoldDB" id="A0A511BLD2"/>
<dbReference type="FunFam" id="3.40.50.12780:FF:000013">
    <property type="entry name" value="Long-chain-fatty-acid--AMP ligase FadD32"/>
    <property type="match status" value="1"/>
</dbReference>
<sequence length="585" mass="63701">MYEEEQALVGRDAWKERTLIDLVTFRRLTRGEQPIFLFLGDGATVTASLSAARLHDEAGLVAAHLSRTLPSGARVLLLFENGLDYIVAFFACLYAGLVPVSGAYPTSIGARERFTFLLRDSEAQGVIGLRETLRLFHEPDPTSQDRIRWIPMEAARNARSPLSTPVACGPETLALVQYSSGSTESPKGVCLTHRNICYNIHAQLLSFRYQDHDTGLSWLPFTHDMGLVGAVLPALAAGNPFYFMAPEKFIERPARWLEAISRYGVTISGGPDFAYRYCARLAGSDVSSAWDLSRWTIAFNGSETISADTLSSFATRYAAQGFRPEAFYSCYGLAENALLVTSGVKGRGVGLACFDRAALGLGRAVRTGEKIEPGNVTVLASCGTAREEQSVHIADPDTGAFLPDDTVGEIWISGPSVSIGYLGNALRNARSFVEKDGRRYLRSQDSGFIHQGELFVVGRLSERFELRGSIYYTNDIALSLGQAFDGALCVVAPPTGPENPVPSLIVEQHGAVDPSRLRSILQTVMRSYRIDEFAYFLIRKGFVARTPSGKVRADLTLAIILKENSAILCSGDTQSPVASGPEQLI</sequence>
<accession>A0A511BLD2</accession>
<dbReference type="GO" id="GO:0070566">
    <property type="term" value="F:adenylyltransferase activity"/>
    <property type="evidence" value="ECO:0007669"/>
    <property type="project" value="TreeGrafter"/>
</dbReference>
<dbReference type="Gene3D" id="3.40.50.12780">
    <property type="entry name" value="N-terminal domain of ligase-like"/>
    <property type="match status" value="1"/>
</dbReference>
<dbReference type="RefSeq" id="WP_186807627.1">
    <property type="nucleotide sequence ID" value="NZ_BJVC01000001.1"/>
</dbReference>
<evidence type="ECO:0000259" key="2">
    <source>
        <dbReference type="Pfam" id="PF00501"/>
    </source>
</evidence>
<keyword evidence="4" id="KW-1185">Reference proteome</keyword>
<dbReference type="GO" id="GO:0006633">
    <property type="term" value="P:fatty acid biosynthetic process"/>
    <property type="evidence" value="ECO:0007669"/>
    <property type="project" value="TreeGrafter"/>
</dbReference>
<evidence type="ECO:0000313" key="4">
    <source>
        <dbReference type="Proteomes" id="UP000321405"/>
    </source>
</evidence>
<evidence type="ECO:0000256" key="1">
    <source>
        <dbReference type="ARBA" id="ARBA00006432"/>
    </source>
</evidence>
<dbReference type="GO" id="GO:0005886">
    <property type="term" value="C:plasma membrane"/>
    <property type="evidence" value="ECO:0007669"/>
    <property type="project" value="TreeGrafter"/>
</dbReference>
<dbReference type="PANTHER" id="PTHR22754:SF32">
    <property type="entry name" value="DISCO-INTERACTING PROTEIN 2"/>
    <property type="match status" value="1"/>
</dbReference>